<reference evidence="1" key="1">
    <citation type="submission" date="2021-01" db="UniProtKB">
        <authorList>
            <consortium name="EnsemblPlants"/>
        </authorList>
    </citation>
    <scope>IDENTIFICATION</scope>
</reference>
<dbReference type="PANTHER" id="PTHR15907">
    <property type="entry name" value="DUF614 FAMILY PROTEIN-RELATED"/>
    <property type="match status" value="1"/>
</dbReference>
<keyword evidence="2" id="KW-1185">Reference proteome</keyword>
<organism evidence="1 2">
    <name type="scientific">Kalanchoe fedtschenkoi</name>
    <name type="common">Lavender scallops</name>
    <name type="synonym">South American air plant</name>
    <dbReference type="NCBI Taxonomy" id="63787"/>
    <lineage>
        <taxon>Eukaryota</taxon>
        <taxon>Viridiplantae</taxon>
        <taxon>Streptophyta</taxon>
        <taxon>Embryophyta</taxon>
        <taxon>Tracheophyta</taxon>
        <taxon>Spermatophyta</taxon>
        <taxon>Magnoliopsida</taxon>
        <taxon>eudicotyledons</taxon>
        <taxon>Gunneridae</taxon>
        <taxon>Pentapetalae</taxon>
        <taxon>Saxifragales</taxon>
        <taxon>Crassulaceae</taxon>
        <taxon>Kalanchoe</taxon>
    </lineage>
</organism>
<dbReference type="EnsemblPlants" id="Kaladp0032s0346.1.v1.1">
    <property type="protein sequence ID" value="Kaladp0032s0346.1.v1.1"/>
    <property type="gene ID" value="Kaladp0032s0346.v1.1"/>
</dbReference>
<dbReference type="AlphaFoldDB" id="A0A7N0TCG0"/>
<dbReference type="NCBIfam" id="TIGR01571">
    <property type="entry name" value="A_thal_Cys_rich"/>
    <property type="match status" value="1"/>
</dbReference>
<sequence>MADLSAQSHYVKLTKDRGEEEVEITPGELNQPIEVPQLQVRRCLECGQPLPDTYQRPADEDWTTGIFGCAEDAESCWKGLFCPCILFGQNVETMRDDTPWTGPCICHALCVEGGMVAAAATVTFYGVDPRTSCLILEGLFFTWWLCGIYTGIIRESLQKKYHLKVI</sequence>
<name>A0A7N0TCG0_KALFE</name>
<dbReference type="Gramene" id="Kaladp0032s0346.1.v1.1">
    <property type="protein sequence ID" value="Kaladp0032s0346.1.v1.1"/>
    <property type="gene ID" value="Kaladp0032s0346.v1.1"/>
</dbReference>
<proteinExistence type="predicted"/>
<accession>A0A7N0TCG0</accession>
<dbReference type="InterPro" id="IPR006461">
    <property type="entry name" value="PLAC_motif_containing"/>
</dbReference>
<evidence type="ECO:0000313" key="2">
    <source>
        <dbReference type="Proteomes" id="UP000594263"/>
    </source>
</evidence>
<dbReference type="OMA" id="FEDTESC"/>
<evidence type="ECO:0008006" key="3">
    <source>
        <dbReference type="Google" id="ProtNLM"/>
    </source>
</evidence>
<dbReference type="Proteomes" id="UP000594263">
    <property type="component" value="Unplaced"/>
</dbReference>
<protein>
    <recommendedName>
        <fullName evidence="3">Cell number regulator 6</fullName>
    </recommendedName>
</protein>
<dbReference type="Pfam" id="PF04749">
    <property type="entry name" value="PLAC8"/>
    <property type="match status" value="1"/>
</dbReference>
<evidence type="ECO:0000313" key="1">
    <source>
        <dbReference type="EnsemblPlants" id="Kaladp0032s0346.1.v1.1"/>
    </source>
</evidence>